<dbReference type="Proteomes" id="UP000632828">
    <property type="component" value="Unassembled WGS sequence"/>
</dbReference>
<feature type="domain" description="Outer membrane cytochrome MtrC/MtrF-like" evidence="3">
    <location>
        <begin position="242"/>
        <end position="360"/>
    </location>
</feature>
<protein>
    <recommendedName>
        <fullName evidence="3">Outer membrane cytochrome MtrC/MtrF-like domain-containing protein</fullName>
    </recommendedName>
</protein>
<dbReference type="AlphaFoldDB" id="A0A8J6QXG5"/>
<accession>A0A8J6QXG5</accession>
<dbReference type="RefSeq" id="WP_191154585.1">
    <property type="nucleotide sequence ID" value="NZ_JACWUN010000005.1"/>
</dbReference>
<evidence type="ECO:0000259" key="3">
    <source>
        <dbReference type="Pfam" id="PF22113"/>
    </source>
</evidence>
<dbReference type="Gene3D" id="1.10.720.180">
    <property type="match status" value="3"/>
</dbReference>
<keyword evidence="5" id="KW-1185">Reference proteome</keyword>
<dbReference type="InterPro" id="IPR054337">
    <property type="entry name" value="Mtrc-MtrF-like_dom_II/IV"/>
</dbReference>
<evidence type="ECO:0000313" key="5">
    <source>
        <dbReference type="Proteomes" id="UP000632828"/>
    </source>
</evidence>
<dbReference type="Pfam" id="PF22113">
    <property type="entry name" value="Mtrc-MtrF_II-IV_dom"/>
    <property type="match status" value="2"/>
</dbReference>
<dbReference type="CDD" id="cd08168">
    <property type="entry name" value="Cytochrom_C3"/>
    <property type="match status" value="1"/>
</dbReference>
<feature type="domain" description="Outer membrane cytochrome MtrC/MtrF-like" evidence="3">
    <location>
        <begin position="588"/>
        <end position="754"/>
    </location>
</feature>
<reference evidence="4" key="1">
    <citation type="submission" date="2020-09" db="EMBL/GenBank/DDBJ databases">
        <title>Pelobacter alkaliphilus sp. nov., a novel anaerobic arsenate-reducing bacterium from terrestrial mud volcano.</title>
        <authorList>
            <person name="Khomyakova M.A."/>
            <person name="Merkel A.Y."/>
            <person name="Slobodkin A.I."/>
        </authorList>
    </citation>
    <scope>NUCLEOTIDE SEQUENCE</scope>
    <source>
        <strain evidence="4">M08fum</strain>
    </source>
</reference>
<evidence type="ECO:0000256" key="1">
    <source>
        <dbReference type="ARBA" id="ARBA00022729"/>
    </source>
</evidence>
<sequence length="755" mass="81940">MRKHHYLYILLALAVTAFLTTGCGSSGGSSSVTVAEPEPTQVSATLGTQYDAVITQVDMSENALGERFPIVTFRVTNELGQPVSGLTDGLEFTIAKRDVSWQSYINRSRLQSGGVKVLRAAGERQPADADLGNGYYRYTFKTDLNAVSSFKYYGNANAPDGGVAGVGDNGVLDSSAAGPVLDALNLTYDATKLHRIAISARPAAVEGVLPYRFNAVADFKPEDLPAFDSTTRLARDRSVAVACNSCHAATSLSATGMPAMQMPNAHGNTRFDNALCVTCHNPNTYDSRGSTDEAWVNINQRKMIHQIHAGTSGPVDGTGATINEYLGSITAMDSYKVAGRDYTGLRYPQSMANCNACHPGVAGPGSDGYRSNYTQTKAAGTYPSIPYLQEYYTPTYTGRIVSVTMPAGDVKTPTVVFEVLDAVGDPVTDMQGKRFEFTIAKLIPGDGRQQSYWQNLVNVVRSPGQGTTNGVLRANGIRVTDVTDATAAVNGIYSYTFTVDLADPAANNPSGADFNNDPVAANVLASLDLAYDPNAVHRVTILIRPSEVPKDKRDGNATPFRYNAVADFIPAQLNAQGDNLWSDWELERQIVTNQSCGTCHDDPLFFDKRNNANGRSFHSNWRFDVNLCATCHNRNTYDRTESTDNEWVTLDLARMIHQIHSNTADYQADGRDYTFVSGDYSSTRYPLAITDCKACHDNPLAADERTNAQRNSWNNNPSIEACGSCHTDFQPQAHFTSFDCATCHTPAGIMEVHSR</sequence>
<dbReference type="PANTHER" id="PTHR35038">
    <property type="entry name" value="DISSIMILATORY SULFITE REDUCTASE SIRA"/>
    <property type="match status" value="1"/>
</dbReference>
<dbReference type="InterPro" id="IPR051829">
    <property type="entry name" value="Multiheme_Cytochr_ET"/>
</dbReference>
<evidence type="ECO:0000313" key="4">
    <source>
        <dbReference type="EMBL" id="MBD1400287.1"/>
    </source>
</evidence>
<feature type="chain" id="PRO_5035296454" description="Outer membrane cytochrome MtrC/MtrF-like domain-containing protein" evidence="2">
    <location>
        <begin position="23"/>
        <end position="755"/>
    </location>
</feature>
<keyword evidence="1 2" id="KW-0732">Signal</keyword>
<dbReference type="PROSITE" id="PS51257">
    <property type="entry name" value="PROKAR_LIPOPROTEIN"/>
    <property type="match status" value="1"/>
</dbReference>
<name>A0A8J6QXG5_9BACT</name>
<feature type="signal peptide" evidence="2">
    <location>
        <begin position="1"/>
        <end position="22"/>
    </location>
</feature>
<gene>
    <name evidence="4" type="ORF">ICT70_06360</name>
</gene>
<dbReference type="SUPFAM" id="SSF48695">
    <property type="entry name" value="Multiheme cytochromes"/>
    <property type="match status" value="3"/>
</dbReference>
<comment type="caution">
    <text evidence="4">The sequence shown here is derived from an EMBL/GenBank/DDBJ whole genome shotgun (WGS) entry which is preliminary data.</text>
</comment>
<dbReference type="EMBL" id="JACWUN010000005">
    <property type="protein sequence ID" value="MBD1400287.1"/>
    <property type="molecule type" value="Genomic_DNA"/>
</dbReference>
<proteinExistence type="predicted"/>
<evidence type="ECO:0000256" key="2">
    <source>
        <dbReference type="SAM" id="SignalP"/>
    </source>
</evidence>
<organism evidence="4 5">
    <name type="scientific">Pelovirga terrestris</name>
    <dbReference type="NCBI Taxonomy" id="2771352"/>
    <lineage>
        <taxon>Bacteria</taxon>
        <taxon>Pseudomonadati</taxon>
        <taxon>Thermodesulfobacteriota</taxon>
        <taxon>Desulfuromonadia</taxon>
        <taxon>Geobacterales</taxon>
        <taxon>Geobacteraceae</taxon>
        <taxon>Pelovirga</taxon>
    </lineage>
</organism>
<dbReference type="InterPro" id="IPR036280">
    <property type="entry name" value="Multihaem_cyt_sf"/>
</dbReference>